<gene>
    <name evidence="1" type="ORF">SMAX5B_021275</name>
</gene>
<proteinExistence type="predicted"/>
<protein>
    <submittedName>
        <fullName evidence="1">Uncharacterized protein</fullName>
    </submittedName>
</protein>
<evidence type="ECO:0000313" key="2">
    <source>
        <dbReference type="Proteomes" id="UP000246464"/>
    </source>
</evidence>
<name>A0A2U9BLP5_SCOMX</name>
<dbReference type="Proteomes" id="UP000246464">
    <property type="component" value="Chromosome 8"/>
</dbReference>
<accession>A0A2U9BLP5</accession>
<evidence type="ECO:0000313" key="1">
    <source>
        <dbReference type="EMBL" id="AWP05005.1"/>
    </source>
</evidence>
<dbReference type="EMBL" id="CP026250">
    <property type="protein sequence ID" value="AWP05005.1"/>
    <property type="molecule type" value="Genomic_DNA"/>
</dbReference>
<sequence length="57" mass="6229">MQNFHTTDRYPGPDHGIWSPGDLGKSWVKHLALSEAWRPPGSPRPVGGLAPLARSII</sequence>
<reference evidence="1 2" key="1">
    <citation type="submission" date="2017-12" db="EMBL/GenBank/DDBJ databases">
        <title>Integrating genomic resources of turbot (Scophthalmus maximus) in depth evaluation of genetic and physical mapping variation across individuals.</title>
        <authorList>
            <person name="Martinez P."/>
        </authorList>
    </citation>
    <scope>NUCLEOTIDE SEQUENCE [LARGE SCALE GENOMIC DNA]</scope>
</reference>
<organism evidence="1 2">
    <name type="scientific">Scophthalmus maximus</name>
    <name type="common">Turbot</name>
    <name type="synonym">Psetta maxima</name>
    <dbReference type="NCBI Taxonomy" id="52904"/>
    <lineage>
        <taxon>Eukaryota</taxon>
        <taxon>Metazoa</taxon>
        <taxon>Chordata</taxon>
        <taxon>Craniata</taxon>
        <taxon>Vertebrata</taxon>
        <taxon>Euteleostomi</taxon>
        <taxon>Actinopterygii</taxon>
        <taxon>Neopterygii</taxon>
        <taxon>Teleostei</taxon>
        <taxon>Neoteleostei</taxon>
        <taxon>Acanthomorphata</taxon>
        <taxon>Carangaria</taxon>
        <taxon>Pleuronectiformes</taxon>
        <taxon>Pleuronectoidei</taxon>
        <taxon>Scophthalmidae</taxon>
        <taxon>Scophthalmus</taxon>
    </lineage>
</organism>
<dbReference type="AlphaFoldDB" id="A0A2U9BLP5"/>
<keyword evidence="2" id="KW-1185">Reference proteome</keyword>